<accession>A0A1R1J827</accession>
<evidence type="ECO:0000256" key="1">
    <source>
        <dbReference type="SAM" id="SignalP"/>
    </source>
</evidence>
<feature type="signal peptide" evidence="1">
    <location>
        <begin position="1"/>
        <end position="23"/>
    </location>
</feature>
<dbReference type="EMBL" id="MTJZ01000029">
    <property type="protein sequence ID" value="OMG71440.1"/>
    <property type="molecule type" value="Genomic_DNA"/>
</dbReference>
<evidence type="ECO:0000313" key="3">
    <source>
        <dbReference type="Proteomes" id="UP000187194"/>
    </source>
</evidence>
<evidence type="ECO:0000313" key="2">
    <source>
        <dbReference type="EMBL" id="OMG71440.1"/>
    </source>
</evidence>
<keyword evidence="1" id="KW-0732">Signal</keyword>
<name>A0A1R1J827_9BURK</name>
<comment type="caution">
    <text evidence="2">The sequence shown here is derived from an EMBL/GenBank/DDBJ whole genome shotgun (WGS) entry which is preliminary data.</text>
</comment>
<gene>
    <name evidence="2" type="ORF">BW685_21175</name>
</gene>
<sequence>MKKKGTSGIARLTLCVAATAMLAACGGGGSGSGSSGSSSATAASSMSGTVAIGNALVGAPITVIDATGKTAAATSGSNGAYSVSISGLTAPFVITATDPSGASGTLYSVVASTATSNSAPVTANVTPLTTAVAALLTSSGNPLTLTQSGGLAAVTPSSVSTAVVTLDTALAPILAANGLSAASFDPVGGIFSPNQSGADAVIDSVAVGPAIKGTGLQLTSLADPDTAIALNQSTTVATPLRAPSQPANYLATLVSQLGQCMGAMQASPGTSSPACASAIDASYLNDGFTSFGTRHTLFTKGTTLQGVKTVAFLPPGTLPAISNPAALVYFLITEADGTPNFASDIVQQLPNGTWDIIGNQAQFDIYIASFVGRVQFTNAADAGNGRFESGLNIQIPVDVPFNGTRQAVGSALVSGPGLPASGVYMLSPNAGIGPNLTFPLKAVTAPPARASTSMPSWPDVGMSTQYKWSWASLSGGASAFAPTTPDYASAPVDVSTIRQHGVYTITLYDAAGQQIGMPQKVVNIAPNMNASAGATVPWQTLGSDVIANLLTAGGPGTSTASSTTLPTASIDWTVPAAGLIYPNAWIAINSQGAAQFVNGVETYQAQPYDVMRWITPTINGTTYSSMLSGYVDQLTSTANGAHAESAVQVQLGWQAGGDYYINTWQYNN</sequence>
<dbReference type="Proteomes" id="UP000187194">
    <property type="component" value="Unassembled WGS sequence"/>
</dbReference>
<protein>
    <submittedName>
        <fullName evidence="2">Cell wall anchor protein</fullName>
    </submittedName>
</protein>
<dbReference type="AlphaFoldDB" id="A0A1R1J827"/>
<feature type="chain" id="PRO_5013000542" evidence="1">
    <location>
        <begin position="24"/>
        <end position="668"/>
    </location>
</feature>
<dbReference type="RefSeq" id="WP_076479571.1">
    <property type="nucleotide sequence ID" value="NZ_MTJZ01000029.1"/>
</dbReference>
<organism evidence="2 3">
    <name type="scientific">Burkholderia ubonensis</name>
    <dbReference type="NCBI Taxonomy" id="101571"/>
    <lineage>
        <taxon>Bacteria</taxon>
        <taxon>Pseudomonadati</taxon>
        <taxon>Pseudomonadota</taxon>
        <taxon>Betaproteobacteria</taxon>
        <taxon>Burkholderiales</taxon>
        <taxon>Burkholderiaceae</taxon>
        <taxon>Burkholderia</taxon>
        <taxon>Burkholderia cepacia complex</taxon>
    </lineage>
</organism>
<reference evidence="2 3" key="1">
    <citation type="submission" date="2017-01" db="EMBL/GenBank/DDBJ databases">
        <title>Phylogeographic, genomic and meropenem susceptibility analysis of Burkholderia ubonensis.</title>
        <authorList>
            <person name="Price E.P."/>
            <person name="Sarovich D.S."/>
            <person name="Webb J.R."/>
            <person name="Hall C.M."/>
            <person name="Sahl J.W."/>
            <person name="Kaestli M."/>
            <person name="Mayo M."/>
            <person name="Harrington G."/>
            <person name="Baker A.L."/>
            <person name="Sidak-Loftis L.C."/>
            <person name="Lummis M."/>
            <person name="Schupp J.M."/>
            <person name="Gillece J.D."/>
            <person name="Tuanyok A."/>
            <person name="Warner J."/>
            <person name="Busch J.D."/>
            <person name="Keim P."/>
            <person name="Currie B.J."/>
            <person name="Wagner D.M."/>
        </authorList>
    </citation>
    <scope>NUCLEOTIDE SEQUENCE [LARGE SCALE GENOMIC DNA]</scope>
    <source>
        <strain evidence="2 3">A21</strain>
    </source>
</reference>
<proteinExistence type="predicted"/>